<dbReference type="Pfam" id="PF01361">
    <property type="entry name" value="Tautomerase"/>
    <property type="match status" value="2"/>
</dbReference>
<feature type="domain" description="4-oxalocrotonate tautomerase-like" evidence="3">
    <location>
        <begin position="2"/>
        <end position="62"/>
    </location>
</feature>
<dbReference type="InterPro" id="IPR014347">
    <property type="entry name" value="Tautomerase/MIF_sf"/>
</dbReference>
<dbReference type="GO" id="GO:0016853">
    <property type="term" value="F:isomerase activity"/>
    <property type="evidence" value="ECO:0007669"/>
    <property type="project" value="UniProtKB-KW"/>
</dbReference>
<dbReference type="Gene3D" id="3.30.429.10">
    <property type="entry name" value="Macrophage Migration Inhibitory Factor"/>
    <property type="match status" value="2"/>
</dbReference>
<evidence type="ECO:0000313" key="4">
    <source>
        <dbReference type="EMBL" id="NDK90721.1"/>
    </source>
</evidence>
<evidence type="ECO:0000256" key="2">
    <source>
        <dbReference type="ARBA" id="ARBA00023235"/>
    </source>
</evidence>
<keyword evidence="5" id="KW-1185">Reference proteome</keyword>
<dbReference type="Proteomes" id="UP000466307">
    <property type="component" value="Unassembled WGS sequence"/>
</dbReference>
<dbReference type="EMBL" id="JAADZU010000045">
    <property type="protein sequence ID" value="NDK90721.1"/>
    <property type="molecule type" value="Genomic_DNA"/>
</dbReference>
<feature type="domain" description="4-oxalocrotonate tautomerase-like" evidence="3">
    <location>
        <begin position="73"/>
        <end position="122"/>
    </location>
</feature>
<dbReference type="PANTHER" id="PTHR35530">
    <property type="entry name" value="TAUTOMERASE-RELATED"/>
    <property type="match status" value="1"/>
</dbReference>
<dbReference type="SUPFAM" id="SSF55331">
    <property type="entry name" value="Tautomerase/MIF"/>
    <property type="match status" value="1"/>
</dbReference>
<keyword evidence="2" id="KW-0413">Isomerase</keyword>
<dbReference type="AlphaFoldDB" id="A0A7K3LRN4"/>
<dbReference type="InterPro" id="IPR004370">
    <property type="entry name" value="4-OT-like_dom"/>
</dbReference>
<comment type="similarity">
    <text evidence="1">Belongs to the 4-oxalocrotonate tautomerase family.</text>
</comment>
<reference evidence="4 5" key="1">
    <citation type="submission" date="2020-01" db="EMBL/GenBank/DDBJ databases">
        <title>Investigation of new actinobacteria for the biodesulphurisation of diesel fuel.</title>
        <authorList>
            <person name="Athi Narayanan S.M."/>
        </authorList>
    </citation>
    <scope>NUCLEOTIDE SEQUENCE [LARGE SCALE GENOMIC DNA]</scope>
    <source>
        <strain evidence="4 5">213E</strain>
    </source>
</reference>
<name>A0A7K3LRN4_9ACTN</name>
<protein>
    <submittedName>
        <fullName evidence="4">4-oxalocrotonate tautomerase</fullName>
    </submittedName>
</protein>
<sequence>MPVAHFHLSADTFTAEQESALLRQASKTYARVLNSPIDRVRVFLVHYPPSSIAVAGELVSDRGMVAPYFTAIVLAGRPAEQRHELLSELTSLLVEILGIDRTHVRGQIIEVSPENWGIAGEPASGVRATEIAERASTV</sequence>
<dbReference type="PANTHER" id="PTHR35530:SF2">
    <property type="entry name" value="BSL4019 PROTEIN"/>
    <property type="match status" value="1"/>
</dbReference>
<evidence type="ECO:0000259" key="3">
    <source>
        <dbReference type="Pfam" id="PF01361"/>
    </source>
</evidence>
<evidence type="ECO:0000313" key="5">
    <source>
        <dbReference type="Proteomes" id="UP000466307"/>
    </source>
</evidence>
<proteinExistence type="inferred from homology"/>
<comment type="caution">
    <text evidence="4">The sequence shown here is derived from an EMBL/GenBank/DDBJ whole genome shotgun (WGS) entry which is preliminary data.</text>
</comment>
<accession>A0A7K3LRN4</accession>
<organism evidence="4 5">
    <name type="scientific">Gordonia desulfuricans</name>
    <dbReference type="NCBI Taxonomy" id="89051"/>
    <lineage>
        <taxon>Bacteria</taxon>
        <taxon>Bacillati</taxon>
        <taxon>Actinomycetota</taxon>
        <taxon>Actinomycetes</taxon>
        <taxon>Mycobacteriales</taxon>
        <taxon>Gordoniaceae</taxon>
        <taxon>Gordonia</taxon>
    </lineage>
</organism>
<evidence type="ECO:0000256" key="1">
    <source>
        <dbReference type="ARBA" id="ARBA00006723"/>
    </source>
</evidence>
<dbReference type="RefSeq" id="WP_059039590.1">
    <property type="nucleotide sequence ID" value="NZ_JAADZU010000045.1"/>
</dbReference>
<gene>
    <name evidence="4" type="ORF">GYA93_14180</name>
</gene>